<dbReference type="EMBL" id="QUSF01000010">
    <property type="protein sequence ID" value="RLW05802.1"/>
    <property type="molecule type" value="Genomic_DNA"/>
</dbReference>
<evidence type="ECO:0000256" key="3">
    <source>
        <dbReference type="ARBA" id="ARBA00023180"/>
    </source>
</evidence>
<dbReference type="InterPro" id="IPR015152">
    <property type="entry name" value="Growth/epo_recpt_lig-bind"/>
</dbReference>
<name>A0A3L8SPX3_CHLGU</name>
<evidence type="ECO:0000256" key="1">
    <source>
        <dbReference type="ARBA" id="ARBA00022729"/>
    </source>
</evidence>
<dbReference type="InterPro" id="IPR013783">
    <property type="entry name" value="Ig-like_fold"/>
</dbReference>
<dbReference type="SUPFAM" id="SSF49265">
    <property type="entry name" value="Fibronectin type III"/>
    <property type="match status" value="1"/>
</dbReference>
<proteinExistence type="predicted"/>
<protein>
    <recommendedName>
        <fullName evidence="4">Growth hormone/erythropoietin receptor ligand binding domain-containing protein</fullName>
    </recommendedName>
</protein>
<organism evidence="5 6">
    <name type="scientific">Chloebia gouldiae</name>
    <name type="common">Gouldian finch</name>
    <name type="synonym">Erythrura gouldiae</name>
    <dbReference type="NCBI Taxonomy" id="44316"/>
    <lineage>
        <taxon>Eukaryota</taxon>
        <taxon>Metazoa</taxon>
        <taxon>Chordata</taxon>
        <taxon>Craniata</taxon>
        <taxon>Vertebrata</taxon>
        <taxon>Euteleostomi</taxon>
        <taxon>Archelosauria</taxon>
        <taxon>Archosauria</taxon>
        <taxon>Dinosauria</taxon>
        <taxon>Saurischia</taxon>
        <taxon>Theropoda</taxon>
        <taxon>Coelurosauria</taxon>
        <taxon>Aves</taxon>
        <taxon>Neognathae</taxon>
        <taxon>Neoaves</taxon>
        <taxon>Telluraves</taxon>
        <taxon>Australaves</taxon>
        <taxon>Passeriformes</taxon>
        <taxon>Passeroidea</taxon>
        <taxon>Passeridae</taxon>
        <taxon>Chloebia</taxon>
    </lineage>
</organism>
<reference evidence="5 6" key="1">
    <citation type="journal article" date="2018" name="Proc. R. Soc. B">
        <title>A non-coding region near Follistatin controls head colour polymorphism in the Gouldian finch.</title>
        <authorList>
            <person name="Toomey M.B."/>
            <person name="Marques C.I."/>
            <person name="Andrade P."/>
            <person name="Araujo P.M."/>
            <person name="Sabatino S."/>
            <person name="Gazda M.A."/>
            <person name="Afonso S."/>
            <person name="Lopes R.J."/>
            <person name="Corbo J.C."/>
            <person name="Carneiro M."/>
        </authorList>
    </citation>
    <scope>NUCLEOTIDE SEQUENCE [LARGE SCALE GENOMIC DNA]</scope>
    <source>
        <strain evidence="5">Red01</strain>
        <tissue evidence="5">Muscle</tissue>
    </source>
</reference>
<keyword evidence="1" id="KW-0732">Signal</keyword>
<evidence type="ECO:0000256" key="2">
    <source>
        <dbReference type="ARBA" id="ARBA00023170"/>
    </source>
</evidence>
<dbReference type="Gene3D" id="2.60.40.10">
    <property type="entry name" value="Immunoglobulins"/>
    <property type="match status" value="1"/>
</dbReference>
<evidence type="ECO:0000313" key="5">
    <source>
        <dbReference type="EMBL" id="RLW05802.1"/>
    </source>
</evidence>
<keyword evidence="2" id="KW-0675">Receptor</keyword>
<dbReference type="OrthoDB" id="8608526at2759"/>
<dbReference type="Pfam" id="PF09067">
    <property type="entry name" value="EpoR_lig-bind"/>
    <property type="match status" value="1"/>
</dbReference>
<evidence type="ECO:0000259" key="4">
    <source>
        <dbReference type="Pfam" id="PF09067"/>
    </source>
</evidence>
<dbReference type="AlphaFoldDB" id="A0A3L8SPX3"/>
<dbReference type="InterPro" id="IPR036116">
    <property type="entry name" value="FN3_sf"/>
</dbReference>
<feature type="domain" description="Growth hormone/erythropoietin receptor ligand binding" evidence="4">
    <location>
        <begin position="58"/>
        <end position="98"/>
    </location>
</feature>
<dbReference type="Proteomes" id="UP000276834">
    <property type="component" value="Unassembled WGS sequence"/>
</dbReference>
<evidence type="ECO:0000313" key="6">
    <source>
        <dbReference type="Proteomes" id="UP000276834"/>
    </source>
</evidence>
<gene>
    <name evidence="5" type="ORF">DV515_00004844</name>
</gene>
<sequence>MTPVQGRSQHGCHIIPQCAKLVESTCATAMLRLPYVPEVEAGEMGTGLCFMATLLPDAALLAGVPKDILCFSRSFEDLTCFWDEEETTTEMCHFYYWYGR</sequence>
<accession>A0A3L8SPX3</accession>
<keyword evidence="3" id="KW-0325">Glycoprotein</keyword>
<keyword evidence="6" id="KW-1185">Reference proteome</keyword>
<comment type="caution">
    <text evidence="5">The sequence shown here is derived from an EMBL/GenBank/DDBJ whole genome shotgun (WGS) entry which is preliminary data.</text>
</comment>